<dbReference type="NCBIfam" id="NF006132">
    <property type="entry name" value="PRK08277.1"/>
    <property type="match status" value="1"/>
</dbReference>
<comment type="caution">
    <text evidence="4">The sequence shown here is derived from an EMBL/GenBank/DDBJ whole genome shotgun (WGS) entry which is preliminary data.</text>
</comment>
<protein>
    <submittedName>
        <fullName evidence="4">SDR family oxidoreductase</fullName>
    </submittedName>
</protein>
<feature type="transmembrane region" description="Helical" evidence="3">
    <location>
        <begin position="14"/>
        <end position="33"/>
    </location>
</feature>
<accession>A0ABW5B1R5</accession>
<dbReference type="PANTHER" id="PTHR42760:SF115">
    <property type="entry name" value="3-OXOACYL-[ACYL-CARRIER-PROTEIN] REDUCTASE FABG"/>
    <property type="match status" value="1"/>
</dbReference>
<reference evidence="5" key="1">
    <citation type="journal article" date="2019" name="Int. J. Syst. Evol. Microbiol.">
        <title>The Global Catalogue of Microorganisms (GCM) 10K type strain sequencing project: providing services to taxonomists for standard genome sequencing and annotation.</title>
        <authorList>
            <consortium name="The Broad Institute Genomics Platform"/>
            <consortium name="The Broad Institute Genome Sequencing Center for Infectious Disease"/>
            <person name="Wu L."/>
            <person name="Ma J."/>
        </authorList>
    </citation>
    <scope>NUCLEOTIDE SEQUENCE [LARGE SCALE GENOMIC DNA]</scope>
    <source>
        <strain evidence="5">DT92</strain>
    </source>
</reference>
<dbReference type="EMBL" id="JBHUHY010000017">
    <property type="protein sequence ID" value="MFD2188460.1"/>
    <property type="molecule type" value="Genomic_DNA"/>
</dbReference>
<evidence type="ECO:0000256" key="1">
    <source>
        <dbReference type="ARBA" id="ARBA00006484"/>
    </source>
</evidence>
<dbReference type="InterPro" id="IPR002347">
    <property type="entry name" value="SDR_fam"/>
</dbReference>
<keyword evidence="2" id="KW-0560">Oxidoreductase</keyword>
<keyword evidence="3" id="KW-0472">Membrane</keyword>
<dbReference type="PRINTS" id="PR00080">
    <property type="entry name" value="SDRFAMILY"/>
</dbReference>
<dbReference type="Gene3D" id="3.40.50.720">
    <property type="entry name" value="NAD(P)-binding Rossmann-like Domain"/>
    <property type="match status" value="1"/>
</dbReference>
<organism evidence="4 5">
    <name type="scientific">Aquimarina celericrescens</name>
    <dbReference type="NCBI Taxonomy" id="1964542"/>
    <lineage>
        <taxon>Bacteria</taxon>
        <taxon>Pseudomonadati</taxon>
        <taxon>Bacteroidota</taxon>
        <taxon>Flavobacteriia</taxon>
        <taxon>Flavobacteriales</taxon>
        <taxon>Flavobacteriaceae</taxon>
        <taxon>Aquimarina</taxon>
    </lineage>
</organism>
<comment type="similarity">
    <text evidence="1">Belongs to the short-chain dehydrogenases/reductases (SDR) family.</text>
</comment>
<evidence type="ECO:0000313" key="4">
    <source>
        <dbReference type="EMBL" id="MFD2188460.1"/>
    </source>
</evidence>
<name>A0ABW5B1R5_9FLAO</name>
<dbReference type="SUPFAM" id="SSF51735">
    <property type="entry name" value="NAD(P)-binding Rossmann-fold domains"/>
    <property type="match status" value="1"/>
</dbReference>
<dbReference type="InterPro" id="IPR020904">
    <property type="entry name" value="Sc_DH/Rdtase_CS"/>
</dbReference>
<keyword evidence="3" id="KW-0812">Transmembrane</keyword>
<evidence type="ECO:0000256" key="3">
    <source>
        <dbReference type="SAM" id="Phobius"/>
    </source>
</evidence>
<evidence type="ECO:0000313" key="5">
    <source>
        <dbReference type="Proteomes" id="UP001597344"/>
    </source>
</evidence>
<keyword evidence="5" id="KW-1185">Reference proteome</keyword>
<dbReference type="RefSeq" id="WP_378321495.1">
    <property type="nucleotide sequence ID" value="NZ_JBHUHY010000017.1"/>
</dbReference>
<dbReference type="PANTHER" id="PTHR42760">
    <property type="entry name" value="SHORT-CHAIN DEHYDROGENASES/REDUCTASES FAMILY MEMBER"/>
    <property type="match status" value="1"/>
</dbReference>
<proteinExistence type="inferred from homology"/>
<dbReference type="PRINTS" id="PR00081">
    <property type="entry name" value="GDHRDH"/>
</dbReference>
<keyword evidence="3" id="KW-1133">Transmembrane helix</keyword>
<sequence length="274" mass="29812">MNYTPSLFSIDKKIIVITGATGVLGMALSRYLASQDSQMIIMGRNPEKTNNLAKDIIKSGGKAEALLIDVTCEETLENAATSLKEKFGKIDVLINMAGGNMEGAVIQPDQNFVDFDTNALRDVLDLNYFGTVLSIKKMLPLLLESNEASIINISSMAATRPMTRVMGYASAKAAVENITKWLAVEFSHKYEQKIRVNAIAPGFFLTEQNRTLLLDSKNNLTDRGAKIIENTPMGRFGHPDELFGAVQWLSSEASKFVTGTVVAVDGGFDSYAGV</sequence>
<dbReference type="Proteomes" id="UP001597344">
    <property type="component" value="Unassembled WGS sequence"/>
</dbReference>
<gene>
    <name evidence="4" type="ORF">ACFSJT_16760</name>
</gene>
<dbReference type="PROSITE" id="PS00061">
    <property type="entry name" value="ADH_SHORT"/>
    <property type="match status" value="1"/>
</dbReference>
<dbReference type="InterPro" id="IPR036291">
    <property type="entry name" value="NAD(P)-bd_dom_sf"/>
</dbReference>
<evidence type="ECO:0000256" key="2">
    <source>
        <dbReference type="ARBA" id="ARBA00023002"/>
    </source>
</evidence>
<dbReference type="Pfam" id="PF13561">
    <property type="entry name" value="adh_short_C2"/>
    <property type="match status" value="1"/>
</dbReference>